<organism evidence="2 3">
    <name type="scientific">Nelumbo nucifera</name>
    <name type="common">Sacred lotus</name>
    <dbReference type="NCBI Taxonomy" id="4432"/>
    <lineage>
        <taxon>Eukaryota</taxon>
        <taxon>Viridiplantae</taxon>
        <taxon>Streptophyta</taxon>
        <taxon>Embryophyta</taxon>
        <taxon>Tracheophyta</taxon>
        <taxon>Spermatophyta</taxon>
        <taxon>Magnoliopsida</taxon>
        <taxon>Proteales</taxon>
        <taxon>Nelumbonaceae</taxon>
        <taxon>Nelumbo</taxon>
    </lineage>
</organism>
<name>A0A822XFV9_NELNU</name>
<protein>
    <submittedName>
        <fullName evidence="2">Uncharacterized protein</fullName>
    </submittedName>
</protein>
<evidence type="ECO:0000313" key="3">
    <source>
        <dbReference type="Proteomes" id="UP000607653"/>
    </source>
</evidence>
<accession>A0A822XFV9</accession>
<gene>
    <name evidence="2" type="ORF">HUJ06_020036</name>
</gene>
<dbReference type="EMBL" id="DUZY01000001">
    <property type="protein sequence ID" value="DAD18573.1"/>
    <property type="molecule type" value="Genomic_DNA"/>
</dbReference>
<dbReference type="Proteomes" id="UP000607653">
    <property type="component" value="Unassembled WGS sequence"/>
</dbReference>
<dbReference type="AlphaFoldDB" id="A0A822XFV9"/>
<keyword evidence="3" id="KW-1185">Reference proteome</keyword>
<sequence>MNGEYDESEVMMCSHCAPAVRSTMRQVVRYFEGEISMPEDLNGIWDNNAAGKNEERFDDFIHSYPPLWSEKMSSYSFTGTEDVDVEVPVLSSLLPLSGKGCFKRERSLFLFYPVYLCSLISVGIPRGIASL</sequence>
<keyword evidence="1" id="KW-0472">Membrane</keyword>
<reference evidence="2 3" key="1">
    <citation type="journal article" date="2020" name="Mol. Biol. Evol.">
        <title>Distinct Expression and Methylation Patterns for Genes with Different Fates following a Single Whole-Genome Duplication in Flowering Plants.</title>
        <authorList>
            <person name="Shi T."/>
            <person name="Rahmani R.S."/>
            <person name="Gugger P.F."/>
            <person name="Wang M."/>
            <person name="Li H."/>
            <person name="Zhang Y."/>
            <person name="Li Z."/>
            <person name="Wang Q."/>
            <person name="Van de Peer Y."/>
            <person name="Marchal K."/>
            <person name="Chen J."/>
        </authorList>
    </citation>
    <scope>NUCLEOTIDE SEQUENCE [LARGE SCALE GENOMIC DNA]</scope>
    <source>
        <tissue evidence="2">Leaf</tissue>
    </source>
</reference>
<keyword evidence="1" id="KW-0812">Transmembrane</keyword>
<proteinExistence type="predicted"/>
<keyword evidence="1" id="KW-1133">Transmembrane helix</keyword>
<evidence type="ECO:0000313" key="2">
    <source>
        <dbReference type="EMBL" id="DAD18573.1"/>
    </source>
</evidence>
<evidence type="ECO:0000256" key="1">
    <source>
        <dbReference type="SAM" id="Phobius"/>
    </source>
</evidence>
<comment type="caution">
    <text evidence="2">The sequence shown here is derived from an EMBL/GenBank/DDBJ whole genome shotgun (WGS) entry which is preliminary data.</text>
</comment>
<feature type="transmembrane region" description="Helical" evidence="1">
    <location>
        <begin position="109"/>
        <end position="128"/>
    </location>
</feature>